<keyword evidence="6" id="KW-0547">Nucleotide-binding</keyword>
<dbReference type="SUPFAM" id="SSF47384">
    <property type="entry name" value="Homodimeric domain of signal transducing histidine kinase"/>
    <property type="match status" value="1"/>
</dbReference>
<dbReference type="EMBL" id="NMQW01000008">
    <property type="protein sequence ID" value="OXM87373.1"/>
    <property type="molecule type" value="Genomic_DNA"/>
</dbReference>
<comment type="catalytic activity">
    <reaction evidence="1">
        <text>ATP + protein L-histidine = ADP + protein N-phospho-L-histidine.</text>
        <dbReference type="EC" id="2.7.13.3"/>
    </reaction>
</comment>
<dbReference type="PROSITE" id="PS50109">
    <property type="entry name" value="HIS_KIN"/>
    <property type="match status" value="1"/>
</dbReference>
<dbReference type="GO" id="GO:0005886">
    <property type="term" value="C:plasma membrane"/>
    <property type="evidence" value="ECO:0007669"/>
    <property type="project" value="UniProtKB-SubCell"/>
</dbReference>
<dbReference type="InterPro" id="IPR004358">
    <property type="entry name" value="Sig_transdc_His_kin-like_C"/>
</dbReference>
<gene>
    <name evidence="14" type="ORF">CF651_06435</name>
</gene>
<dbReference type="PANTHER" id="PTHR43711">
    <property type="entry name" value="TWO-COMPONENT HISTIDINE KINASE"/>
    <property type="match status" value="1"/>
</dbReference>
<evidence type="ECO:0000256" key="8">
    <source>
        <dbReference type="ARBA" id="ARBA00022840"/>
    </source>
</evidence>
<feature type="transmembrane region" description="Helical" evidence="12">
    <location>
        <begin position="31"/>
        <end position="53"/>
    </location>
</feature>
<evidence type="ECO:0000256" key="5">
    <source>
        <dbReference type="ARBA" id="ARBA00022679"/>
    </source>
</evidence>
<dbReference type="Gene3D" id="3.30.565.10">
    <property type="entry name" value="Histidine kinase-like ATPase, C-terminal domain"/>
    <property type="match status" value="1"/>
</dbReference>
<dbReference type="OrthoDB" id="9813151at2"/>
<keyword evidence="12" id="KW-0812">Transmembrane</keyword>
<dbReference type="FunFam" id="1.10.287.130:FF:000001">
    <property type="entry name" value="Two-component sensor histidine kinase"/>
    <property type="match status" value="1"/>
</dbReference>
<comment type="caution">
    <text evidence="14">The sequence shown here is derived from an EMBL/GenBank/DDBJ whole genome shotgun (WGS) entry which is preliminary data.</text>
</comment>
<evidence type="ECO:0000256" key="7">
    <source>
        <dbReference type="ARBA" id="ARBA00022777"/>
    </source>
</evidence>
<dbReference type="Pfam" id="PF00512">
    <property type="entry name" value="HisKA"/>
    <property type="match status" value="1"/>
</dbReference>
<dbReference type="InterPro" id="IPR003661">
    <property type="entry name" value="HisK_dim/P_dom"/>
</dbReference>
<keyword evidence="12" id="KW-1133">Transmembrane helix</keyword>
<comment type="subcellular location">
    <subcellularLocation>
        <location evidence="2">Cell membrane</location>
        <topology evidence="2">Multi-pass membrane protein</topology>
    </subcellularLocation>
</comment>
<evidence type="ECO:0000256" key="9">
    <source>
        <dbReference type="ARBA" id="ARBA00023012"/>
    </source>
</evidence>
<dbReference type="GO" id="GO:0000155">
    <property type="term" value="F:phosphorelay sensor kinase activity"/>
    <property type="evidence" value="ECO:0007669"/>
    <property type="project" value="InterPro"/>
</dbReference>
<dbReference type="CDD" id="cd00075">
    <property type="entry name" value="HATPase"/>
    <property type="match status" value="1"/>
</dbReference>
<dbReference type="EC" id="2.7.13.3" evidence="3"/>
<dbReference type="InterPro" id="IPR003594">
    <property type="entry name" value="HATPase_dom"/>
</dbReference>
<feature type="coiled-coil region" evidence="11">
    <location>
        <begin position="92"/>
        <end position="119"/>
    </location>
</feature>
<dbReference type="GO" id="GO:0005524">
    <property type="term" value="F:ATP binding"/>
    <property type="evidence" value="ECO:0007669"/>
    <property type="project" value="UniProtKB-KW"/>
</dbReference>
<dbReference type="SMART" id="SM00387">
    <property type="entry name" value="HATPase_c"/>
    <property type="match status" value="1"/>
</dbReference>
<keyword evidence="7 14" id="KW-0418">Kinase</keyword>
<keyword evidence="9" id="KW-0902">Two-component regulatory system</keyword>
<evidence type="ECO:0000256" key="2">
    <source>
        <dbReference type="ARBA" id="ARBA00004651"/>
    </source>
</evidence>
<dbReference type="Gene3D" id="1.10.287.130">
    <property type="match status" value="1"/>
</dbReference>
<dbReference type="Proteomes" id="UP000215509">
    <property type="component" value="Unassembled WGS sequence"/>
</dbReference>
<keyword evidence="8" id="KW-0067">ATP-binding</keyword>
<dbReference type="InterPro" id="IPR036097">
    <property type="entry name" value="HisK_dim/P_sf"/>
</dbReference>
<reference evidence="14 15" key="1">
    <citation type="submission" date="2017-07" db="EMBL/GenBank/DDBJ databases">
        <title>Genome sequencing and assembly of Paenibacillus rigui.</title>
        <authorList>
            <person name="Mayilraj S."/>
        </authorList>
    </citation>
    <scope>NUCLEOTIDE SEQUENCE [LARGE SCALE GENOMIC DNA]</scope>
    <source>
        <strain evidence="14 15">JCM 16352</strain>
    </source>
</reference>
<sequence length="339" mass="38493">MALLLVSSAIVYVISFGILRHYRIELPMLAIQLINIAGGILLLFCIISLIMVVTKRHQPHFFEEAMEVFRQIGKGNFNVRLKRDPRRKLGHLEILVDSVNEMTEKLKQMEAMRQEFISNVSHEIQSPLTSIRGFAQALSNDKLSEEERRHYLQIIEMESTRLSRLSDNLLKLTSLESEFHRFDPAAFRLDKQLRSLVLASEPQWLEKGIELELELEPVTLTADEEMLSQVWVNLIHNSIKFTPQGGCIRIVLRKQPDEVAVEVSDTGIGISAEEQERIFERFYKADKSRNRASGGSGLGLSIVQKIVQTHKGHVRVESSLGKGTKFIVTLPIDVQPAAT</sequence>
<keyword evidence="10 12" id="KW-0472">Membrane</keyword>
<organism evidence="14 15">
    <name type="scientific">Paenibacillus rigui</name>
    <dbReference type="NCBI Taxonomy" id="554312"/>
    <lineage>
        <taxon>Bacteria</taxon>
        <taxon>Bacillati</taxon>
        <taxon>Bacillota</taxon>
        <taxon>Bacilli</taxon>
        <taxon>Bacillales</taxon>
        <taxon>Paenibacillaceae</taxon>
        <taxon>Paenibacillus</taxon>
    </lineage>
</organism>
<dbReference type="CDD" id="cd00082">
    <property type="entry name" value="HisKA"/>
    <property type="match status" value="1"/>
</dbReference>
<evidence type="ECO:0000256" key="11">
    <source>
        <dbReference type="SAM" id="Coils"/>
    </source>
</evidence>
<dbReference type="InterPro" id="IPR050736">
    <property type="entry name" value="Sensor_HK_Regulatory"/>
</dbReference>
<keyword evidence="15" id="KW-1185">Reference proteome</keyword>
<dbReference type="SUPFAM" id="SSF55874">
    <property type="entry name" value="ATPase domain of HSP90 chaperone/DNA topoisomerase II/histidine kinase"/>
    <property type="match status" value="1"/>
</dbReference>
<evidence type="ECO:0000256" key="3">
    <source>
        <dbReference type="ARBA" id="ARBA00012438"/>
    </source>
</evidence>
<dbReference type="PANTHER" id="PTHR43711:SF1">
    <property type="entry name" value="HISTIDINE KINASE 1"/>
    <property type="match status" value="1"/>
</dbReference>
<dbReference type="PRINTS" id="PR00344">
    <property type="entry name" value="BCTRLSENSOR"/>
</dbReference>
<keyword evidence="4" id="KW-0597">Phosphoprotein</keyword>
<accession>A0A229UVM7</accession>
<dbReference type="InterPro" id="IPR036890">
    <property type="entry name" value="HATPase_C_sf"/>
</dbReference>
<evidence type="ECO:0000256" key="6">
    <source>
        <dbReference type="ARBA" id="ARBA00022741"/>
    </source>
</evidence>
<dbReference type="AlphaFoldDB" id="A0A229UVM7"/>
<dbReference type="SMART" id="SM00388">
    <property type="entry name" value="HisKA"/>
    <property type="match status" value="1"/>
</dbReference>
<feature type="domain" description="Histidine kinase" evidence="13">
    <location>
        <begin position="119"/>
        <end position="334"/>
    </location>
</feature>
<dbReference type="FunFam" id="3.30.565.10:FF:000006">
    <property type="entry name" value="Sensor histidine kinase WalK"/>
    <property type="match status" value="1"/>
</dbReference>
<keyword evidence="5" id="KW-0808">Transferase</keyword>
<keyword evidence="11" id="KW-0175">Coiled coil</keyword>
<dbReference type="InterPro" id="IPR005467">
    <property type="entry name" value="His_kinase_dom"/>
</dbReference>
<evidence type="ECO:0000313" key="15">
    <source>
        <dbReference type="Proteomes" id="UP000215509"/>
    </source>
</evidence>
<protein>
    <recommendedName>
        <fullName evidence="3">histidine kinase</fullName>
        <ecNumber evidence="3">2.7.13.3</ecNumber>
    </recommendedName>
</protein>
<dbReference type="Pfam" id="PF02518">
    <property type="entry name" value="HATPase_c"/>
    <property type="match status" value="1"/>
</dbReference>
<proteinExistence type="predicted"/>
<dbReference type="CDD" id="cd06225">
    <property type="entry name" value="HAMP"/>
    <property type="match status" value="1"/>
</dbReference>
<evidence type="ECO:0000256" key="4">
    <source>
        <dbReference type="ARBA" id="ARBA00022553"/>
    </source>
</evidence>
<evidence type="ECO:0000313" key="14">
    <source>
        <dbReference type="EMBL" id="OXM87373.1"/>
    </source>
</evidence>
<evidence type="ECO:0000256" key="12">
    <source>
        <dbReference type="SAM" id="Phobius"/>
    </source>
</evidence>
<name>A0A229UVM7_9BACL</name>
<evidence type="ECO:0000259" key="13">
    <source>
        <dbReference type="PROSITE" id="PS50109"/>
    </source>
</evidence>
<evidence type="ECO:0000256" key="10">
    <source>
        <dbReference type="ARBA" id="ARBA00023136"/>
    </source>
</evidence>
<evidence type="ECO:0000256" key="1">
    <source>
        <dbReference type="ARBA" id="ARBA00000085"/>
    </source>
</evidence>